<feature type="compositionally biased region" description="Basic and acidic residues" evidence="8">
    <location>
        <begin position="636"/>
        <end position="647"/>
    </location>
</feature>
<feature type="compositionally biased region" description="Low complexity" evidence="8">
    <location>
        <begin position="257"/>
        <end position="278"/>
    </location>
</feature>
<evidence type="ECO:0000256" key="2">
    <source>
        <dbReference type="ARBA" id="ARBA00022723"/>
    </source>
</evidence>
<feature type="compositionally biased region" description="Polar residues" evidence="8">
    <location>
        <begin position="703"/>
        <end position="729"/>
    </location>
</feature>
<dbReference type="SUPFAM" id="SSF57667">
    <property type="entry name" value="beta-beta-alpha zinc fingers"/>
    <property type="match status" value="1"/>
</dbReference>
<dbReference type="PROSITE" id="PS00028">
    <property type="entry name" value="ZINC_FINGER_C2H2_1"/>
    <property type="match status" value="1"/>
</dbReference>
<evidence type="ECO:0000256" key="4">
    <source>
        <dbReference type="ARBA" id="ARBA00022771"/>
    </source>
</evidence>
<dbReference type="PROSITE" id="PS50157">
    <property type="entry name" value="ZINC_FINGER_C2H2_2"/>
    <property type="match status" value="2"/>
</dbReference>
<name>A0A6A6VDJ3_9PLEO</name>
<evidence type="ECO:0000313" key="11">
    <source>
        <dbReference type="Proteomes" id="UP000799440"/>
    </source>
</evidence>
<keyword evidence="5" id="KW-0862">Zinc</keyword>
<dbReference type="GO" id="GO:0000785">
    <property type="term" value="C:chromatin"/>
    <property type="evidence" value="ECO:0007669"/>
    <property type="project" value="TreeGrafter"/>
</dbReference>
<comment type="subcellular location">
    <subcellularLocation>
        <location evidence="1">Nucleus</location>
    </subcellularLocation>
</comment>
<organism evidence="10 11">
    <name type="scientific">Sporormia fimetaria CBS 119925</name>
    <dbReference type="NCBI Taxonomy" id="1340428"/>
    <lineage>
        <taxon>Eukaryota</taxon>
        <taxon>Fungi</taxon>
        <taxon>Dikarya</taxon>
        <taxon>Ascomycota</taxon>
        <taxon>Pezizomycotina</taxon>
        <taxon>Dothideomycetes</taxon>
        <taxon>Pleosporomycetidae</taxon>
        <taxon>Pleosporales</taxon>
        <taxon>Sporormiaceae</taxon>
        <taxon>Sporormia</taxon>
    </lineage>
</organism>
<evidence type="ECO:0000256" key="1">
    <source>
        <dbReference type="ARBA" id="ARBA00004123"/>
    </source>
</evidence>
<dbReference type="OrthoDB" id="9439903at2759"/>
<dbReference type="InterPro" id="IPR051059">
    <property type="entry name" value="VerF-like"/>
</dbReference>
<feature type="domain" description="C2H2-type" evidence="9">
    <location>
        <begin position="449"/>
        <end position="479"/>
    </location>
</feature>
<feature type="compositionally biased region" description="Low complexity" evidence="8">
    <location>
        <begin position="683"/>
        <end position="702"/>
    </location>
</feature>
<keyword evidence="3" id="KW-0677">Repeat</keyword>
<feature type="region of interest" description="Disordered" evidence="8">
    <location>
        <begin position="622"/>
        <end position="729"/>
    </location>
</feature>
<dbReference type="SMART" id="SM00355">
    <property type="entry name" value="ZnF_C2H2"/>
    <property type="match status" value="2"/>
</dbReference>
<dbReference type="Proteomes" id="UP000799440">
    <property type="component" value="Unassembled WGS sequence"/>
</dbReference>
<dbReference type="GO" id="GO:0000981">
    <property type="term" value="F:DNA-binding transcription factor activity, RNA polymerase II-specific"/>
    <property type="evidence" value="ECO:0007669"/>
    <property type="project" value="InterPro"/>
</dbReference>
<gene>
    <name evidence="10" type="ORF">M011DRAFT_525194</name>
</gene>
<evidence type="ECO:0000259" key="9">
    <source>
        <dbReference type="PROSITE" id="PS50157"/>
    </source>
</evidence>
<evidence type="ECO:0000256" key="6">
    <source>
        <dbReference type="ARBA" id="ARBA00023242"/>
    </source>
</evidence>
<evidence type="ECO:0000256" key="7">
    <source>
        <dbReference type="PROSITE-ProRule" id="PRU00042"/>
    </source>
</evidence>
<dbReference type="FunFam" id="3.30.160.60:FF:000100">
    <property type="entry name" value="Zinc finger 45-like"/>
    <property type="match status" value="1"/>
</dbReference>
<evidence type="ECO:0000256" key="3">
    <source>
        <dbReference type="ARBA" id="ARBA00022737"/>
    </source>
</evidence>
<feature type="compositionally biased region" description="Polar residues" evidence="8">
    <location>
        <begin position="666"/>
        <end position="682"/>
    </location>
</feature>
<protein>
    <recommendedName>
        <fullName evidence="9">C2H2-type domain-containing protein</fullName>
    </recommendedName>
</protein>
<evidence type="ECO:0000313" key="10">
    <source>
        <dbReference type="EMBL" id="KAF2748638.1"/>
    </source>
</evidence>
<feature type="region of interest" description="Disordered" evidence="8">
    <location>
        <begin position="113"/>
        <end position="203"/>
    </location>
</feature>
<dbReference type="InterPro" id="IPR013087">
    <property type="entry name" value="Znf_C2H2_type"/>
</dbReference>
<feature type="region of interest" description="Disordered" evidence="8">
    <location>
        <begin position="229"/>
        <end position="312"/>
    </location>
</feature>
<feature type="domain" description="C2H2-type" evidence="9">
    <location>
        <begin position="421"/>
        <end position="448"/>
    </location>
</feature>
<feature type="compositionally biased region" description="Low complexity" evidence="8">
    <location>
        <begin position="293"/>
        <end position="312"/>
    </location>
</feature>
<dbReference type="GO" id="GO:0000978">
    <property type="term" value="F:RNA polymerase II cis-regulatory region sequence-specific DNA binding"/>
    <property type="evidence" value="ECO:0007669"/>
    <property type="project" value="InterPro"/>
</dbReference>
<keyword evidence="4 7" id="KW-0863">Zinc-finger</keyword>
<keyword evidence="6" id="KW-0539">Nucleus</keyword>
<dbReference type="GO" id="GO:0005634">
    <property type="term" value="C:nucleus"/>
    <property type="evidence" value="ECO:0007669"/>
    <property type="project" value="UniProtKB-SubCell"/>
</dbReference>
<keyword evidence="11" id="KW-1185">Reference proteome</keyword>
<dbReference type="Gene3D" id="3.30.160.60">
    <property type="entry name" value="Classic Zinc Finger"/>
    <property type="match status" value="2"/>
</dbReference>
<dbReference type="PANTHER" id="PTHR40626:SF12">
    <property type="entry name" value="RFEC"/>
    <property type="match status" value="1"/>
</dbReference>
<dbReference type="InterPro" id="IPR036236">
    <property type="entry name" value="Znf_C2H2_sf"/>
</dbReference>
<dbReference type="EMBL" id="MU006568">
    <property type="protein sequence ID" value="KAF2748638.1"/>
    <property type="molecule type" value="Genomic_DNA"/>
</dbReference>
<accession>A0A6A6VDJ3</accession>
<feature type="region of interest" description="Disordered" evidence="8">
    <location>
        <begin position="391"/>
        <end position="419"/>
    </location>
</feature>
<dbReference type="AlphaFoldDB" id="A0A6A6VDJ3"/>
<evidence type="ECO:0000256" key="5">
    <source>
        <dbReference type="ARBA" id="ARBA00022833"/>
    </source>
</evidence>
<dbReference type="GO" id="GO:0008270">
    <property type="term" value="F:zinc ion binding"/>
    <property type="evidence" value="ECO:0007669"/>
    <property type="project" value="UniProtKB-KW"/>
</dbReference>
<evidence type="ECO:0000256" key="8">
    <source>
        <dbReference type="SAM" id="MobiDB-lite"/>
    </source>
</evidence>
<proteinExistence type="predicted"/>
<reference evidence="10" key="1">
    <citation type="journal article" date="2020" name="Stud. Mycol.">
        <title>101 Dothideomycetes genomes: a test case for predicting lifestyles and emergence of pathogens.</title>
        <authorList>
            <person name="Haridas S."/>
            <person name="Albert R."/>
            <person name="Binder M."/>
            <person name="Bloem J."/>
            <person name="Labutti K."/>
            <person name="Salamov A."/>
            <person name="Andreopoulos B."/>
            <person name="Baker S."/>
            <person name="Barry K."/>
            <person name="Bills G."/>
            <person name="Bluhm B."/>
            <person name="Cannon C."/>
            <person name="Castanera R."/>
            <person name="Culley D."/>
            <person name="Daum C."/>
            <person name="Ezra D."/>
            <person name="Gonzalez J."/>
            <person name="Henrissat B."/>
            <person name="Kuo A."/>
            <person name="Liang C."/>
            <person name="Lipzen A."/>
            <person name="Lutzoni F."/>
            <person name="Magnuson J."/>
            <person name="Mondo S."/>
            <person name="Nolan M."/>
            <person name="Ohm R."/>
            <person name="Pangilinan J."/>
            <person name="Park H.-J."/>
            <person name="Ramirez L."/>
            <person name="Alfaro M."/>
            <person name="Sun H."/>
            <person name="Tritt A."/>
            <person name="Yoshinaga Y."/>
            <person name="Zwiers L.-H."/>
            <person name="Turgeon B."/>
            <person name="Goodwin S."/>
            <person name="Spatafora J."/>
            <person name="Crous P."/>
            <person name="Grigoriev I."/>
        </authorList>
    </citation>
    <scope>NUCLEOTIDE SEQUENCE</scope>
    <source>
        <strain evidence="10">CBS 119925</strain>
    </source>
</reference>
<dbReference type="PANTHER" id="PTHR40626">
    <property type="entry name" value="MIP31509P"/>
    <property type="match status" value="1"/>
</dbReference>
<sequence length="729" mass="78304">MAMLKMGNAPGAPSSVPIFFSDRPAELAAFEPEGSIATVLSLERRVLLSRCAHAATGLLAGSSKMCEGQEKYKFFVHSPESLLVVASSTFPHSVGLDAVGRQGTLDLHRIPLQRAFPSSTTEGPPRKARSVAYPPSPSPTTEDALFSPALTPLTTPTPSPAAVTATPTTGPTRPAKLRPRPTPTSQSHWDSVRGHTTLASGRRNGRNILSQLCGEPIFTSSYSMNDQFRQSAQDGHGGHSGQQNGLPAPQGSMYNVQPYTSQSHPQQQQQQHHQQHQMLPPPSSSGPYTNGFTQNATASSPQSTTPTTHAMPPMALRTLQPNTHPQPYMIGSTSLGQPSHLPTSMGAPMSHGLSDLRMNPGSHLYSGMNSGMLPILSDSQQEPLHVVGQQGRRGVLPTHPGRPPPTGKTPLNAQKNSEGKFECPHCNKTYLHLKHLKRHLLRHTGERPYSCSLCKDTFSRSDILKRHFQKCSIRRGNPNNLSHLQHAHAHLGRHHRRQSGVEGSYLSGTGVQPMYDDTTYSSTTGMTSIPAMAGLSGDANGYSDGLPAISMHQAMSARNSRSNSLNQMPGDMDPHRRSMPNGMDFGARLYNGAPAGIPNGMSQSLYTYRDPLGHQAQNMAVSSAPSGFGYDPTVTHNDREPRRHDLSEQGQGHGQGQGLSGPFPGVSQSNADGLHNTQASLQNTHGNLNNTHGTLNNTHGNLSNNTQSNGSRWNGSFNTDSKPNSSMGS</sequence>
<keyword evidence="2" id="KW-0479">Metal-binding</keyword>
<feature type="compositionally biased region" description="Low complexity" evidence="8">
    <location>
        <begin position="148"/>
        <end position="174"/>
    </location>
</feature>